<sequence>SRLNAYEENSRIIDSEGHVMIFKRDGEVTILQPDGGIFIKMIVPQQEPEIETSA</sequence>
<proteinExistence type="predicted"/>
<feature type="non-terminal residue" evidence="1">
    <location>
        <position position="1"/>
    </location>
</feature>
<dbReference type="AlphaFoldDB" id="A0A8S3C489"/>
<evidence type="ECO:0000313" key="5">
    <source>
        <dbReference type="Proteomes" id="UP000681967"/>
    </source>
</evidence>
<accession>A0A8S3C489</accession>
<evidence type="ECO:0000313" key="4">
    <source>
        <dbReference type="EMBL" id="CAF5055824.1"/>
    </source>
</evidence>
<name>A0A8S3C489_9BILA</name>
<evidence type="ECO:0000313" key="3">
    <source>
        <dbReference type="EMBL" id="CAF5054770.1"/>
    </source>
</evidence>
<comment type="caution">
    <text evidence="1">The sequence shown here is derived from an EMBL/GenBank/DDBJ whole genome shotgun (WGS) entry which is preliminary data.</text>
</comment>
<gene>
    <name evidence="1" type="ORF">BYL167_LOCUS51339</name>
    <name evidence="2" type="ORF">BYL167_LOCUS51442</name>
    <name evidence="3" type="ORF">GIL414_LOCUS60170</name>
    <name evidence="4" type="ORF">GIL414_LOCUS60230</name>
</gene>
<evidence type="ECO:0000313" key="1">
    <source>
        <dbReference type="EMBL" id="CAF4880811.1"/>
    </source>
</evidence>
<reference evidence="1" key="1">
    <citation type="submission" date="2021-02" db="EMBL/GenBank/DDBJ databases">
        <authorList>
            <person name="Nowell W R."/>
        </authorList>
    </citation>
    <scope>NUCLEOTIDE SEQUENCE</scope>
</reference>
<organism evidence="1 5">
    <name type="scientific">Rotaria magnacalcarata</name>
    <dbReference type="NCBI Taxonomy" id="392030"/>
    <lineage>
        <taxon>Eukaryota</taxon>
        <taxon>Metazoa</taxon>
        <taxon>Spiralia</taxon>
        <taxon>Gnathifera</taxon>
        <taxon>Rotifera</taxon>
        <taxon>Eurotatoria</taxon>
        <taxon>Bdelloidea</taxon>
        <taxon>Philodinida</taxon>
        <taxon>Philodinidae</taxon>
        <taxon>Rotaria</taxon>
    </lineage>
</organism>
<dbReference type="EMBL" id="CAJOBH010161732">
    <property type="protein sequence ID" value="CAF4880811.1"/>
    <property type="molecule type" value="Genomic_DNA"/>
</dbReference>
<protein>
    <submittedName>
        <fullName evidence="1">Uncharacterized protein</fullName>
    </submittedName>
</protein>
<dbReference type="EMBL" id="CAJOBH010162452">
    <property type="protein sequence ID" value="CAF4883520.1"/>
    <property type="molecule type" value="Genomic_DNA"/>
</dbReference>
<dbReference type="EMBL" id="CAJOBJ010231515">
    <property type="protein sequence ID" value="CAF5055824.1"/>
    <property type="molecule type" value="Genomic_DNA"/>
</dbReference>
<feature type="non-terminal residue" evidence="1">
    <location>
        <position position="54"/>
    </location>
</feature>
<dbReference type="Proteomes" id="UP000681967">
    <property type="component" value="Unassembled WGS sequence"/>
</dbReference>
<dbReference type="EMBL" id="CAJOBJ010230970">
    <property type="protein sequence ID" value="CAF5054770.1"/>
    <property type="molecule type" value="Genomic_DNA"/>
</dbReference>
<dbReference type="Proteomes" id="UP000681720">
    <property type="component" value="Unassembled WGS sequence"/>
</dbReference>
<evidence type="ECO:0000313" key="2">
    <source>
        <dbReference type="EMBL" id="CAF4883520.1"/>
    </source>
</evidence>